<evidence type="ECO:0000259" key="2">
    <source>
        <dbReference type="Pfam" id="PF08327"/>
    </source>
</evidence>
<dbReference type="RefSeq" id="WP_316974085.1">
    <property type="nucleotide sequence ID" value="NZ_JAWIIJ010000008.1"/>
</dbReference>
<reference evidence="3 4" key="1">
    <citation type="submission" date="2023-10" db="EMBL/GenBank/DDBJ databases">
        <title>Characteristics and mechanism of a salt-tolerant marine origin heterotrophic nitrifying- aerobic denitrifying bacteria Marinobacter xestospongiae HN1.</title>
        <authorList>
            <person name="Qi R."/>
        </authorList>
    </citation>
    <scope>NUCLEOTIDE SEQUENCE [LARGE SCALE GENOMIC DNA]</scope>
    <source>
        <strain evidence="3 4">HN1</strain>
    </source>
</reference>
<organism evidence="3 4">
    <name type="scientific">Marinobacter xestospongiae</name>
    <dbReference type="NCBI Taxonomy" id="994319"/>
    <lineage>
        <taxon>Bacteria</taxon>
        <taxon>Pseudomonadati</taxon>
        <taxon>Pseudomonadota</taxon>
        <taxon>Gammaproteobacteria</taxon>
        <taxon>Pseudomonadales</taxon>
        <taxon>Marinobacteraceae</taxon>
        <taxon>Marinobacter</taxon>
    </lineage>
</organism>
<keyword evidence="4" id="KW-1185">Reference proteome</keyword>
<name>A0ABU3VZ24_9GAMM</name>
<dbReference type="Gene3D" id="3.30.530.20">
    <property type="match status" value="1"/>
</dbReference>
<dbReference type="EMBL" id="JAWIIJ010000008">
    <property type="protein sequence ID" value="MDV2079553.1"/>
    <property type="molecule type" value="Genomic_DNA"/>
</dbReference>
<dbReference type="SUPFAM" id="SSF55961">
    <property type="entry name" value="Bet v1-like"/>
    <property type="match status" value="1"/>
</dbReference>
<evidence type="ECO:0000313" key="3">
    <source>
        <dbReference type="EMBL" id="MDV2079553.1"/>
    </source>
</evidence>
<dbReference type="InterPro" id="IPR023393">
    <property type="entry name" value="START-like_dom_sf"/>
</dbReference>
<evidence type="ECO:0000313" key="4">
    <source>
        <dbReference type="Proteomes" id="UP001269819"/>
    </source>
</evidence>
<protein>
    <submittedName>
        <fullName evidence="3">SRPBCC family protein</fullName>
    </submittedName>
</protein>
<dbReference type="CDD" id="cd08899">
    <property type="entry name" value="SRPBCC_CalC_Aha1-like_6"/>
    <property type="match status" value="1"/>
</dbReference>
<comment type="similarity">
    <text evidence="1">Belongs to the AHA1 family.</text>
</comment>
<feature type="domain" description="Activator of Hsp90 ATPase homologue 1/2-like C-terminal" evidence="2">
    <location>
        <begin position="23"/>
        <end position="153"/>
    </location>
</feature>
<dbReference type="InterPro" id="IPR013538">
    <property type="entry name" value="ASHA1/2-like_C"/>
</dbReference>
<accession>A0ABU3VZ24</accession>
<proteinExistence type="inferred from homology"/>
<gene>
    <name evidence="3" type="ORF">RYS15_12740</name>
</gene>
<evidence type="ECO:0000256" key="1">
    <source>
        <dbReference type="ARBA" id="ARBA00006817"/>
    </source>
</evidence>
<comment type="caution">
    <text evidence="3">The sequence shown here is derived from an EMBL/GenBank/DDBJ whole genome shotgun (WGS) entry which is preliminary data.</text>
</comment>
<sequence>MSQPYGELSNPDTLTIERLLPGPVERVWQYLTDPELRRQWLAAGPMTLEPGGEVELRFHNSQLSGAEDTPPAKYARYDDEHIQRGTILACEPHRLLRFTWPMGDEMTEVSFELSPQGEKVKLVIRHSLLQRGEHLLSVASGWHTHLAFLLARLEQQPPPAFWATIAETEAEYARRFGLTP</sequence>
<dbReference type="Proteomes" id="UP001269819">
    <property type="component" value="Unassembled WGS sequence"/>
</dbReference>
<dbReference type="Pfam" id="PF08327">
    <property type="entry name" value="AHSA1"/>
    <property type="match status" value="1"/>
</dbReference>